<keyword evidence="2 7" id="KW-0813">Transport</keyword>
<evidence type="ECO:0000256" key="8">
    <source>
        <dbReference type="SAM" id="MobiDB-lite"/>
    </source>
</evidence>
<dbReference type="InterPro" id="IPR020781">
    <property type="entry name" value="ATPase_OSCP/d_CS"/>
</dbReference>
<dbReference type="InterPro" id="IPR000711">
    <property type="entry name" value="ATPase_OSCP/dsu"/>
</dbReference>
<feature type="region of interest" description="Disordered" evidence="8">
    <location>
        <begin position="1"/>
        <end position="23"/>
    </location>
</feature>
<dbReference type="Pfam" id="PF00213">
    <property type="entry name" value="OSCP"/>
    <property type="match status" value="1"/>
</dbReference>
<dbReference type="PANTHER" id="PTHR11910">
    <property type="entry name" value="ATP SYNTHASE DELTA CHAIN"/>
    <property type="match status" value="1"/>
</dbReference>
<accession>A0A538SY08</accession>
<reference evidence="9 10" key="1">
    <citation type="journal article" date="2019" name="Nat. Microbiol.">
        <title>Mediterranean grassland soil C-N compound turnover is dependent on rainfall and depth, and is mediated by genomically divergent microorganisms.</title>
        <authorList>
            <person name="Diamond S."/>
            <person name="Andeer P.F."/>
            <person name="Li Z."/>
            <person name="Crits-Christoph A."/>
            <person name="Burstein D."/>
            <person name="Anantharaman K."/>
            <person name="Lane K.R."/>
            <person name="Thomas B.C."/>
            <person name="Pan C."/>
            <person name="Northen T.R."/>
            <person name="Banfield J.F."/>
        </authorList>
    </citation>
    <scope>NUCLEOTIDE SEQUENCE [LARGE SCALE GENOMIC DNA]</scope>
    <source>
        <strain evidence="9">WS_2</strain>
    </source>
</reference>
<comment type="caution">
    <text evidence="9">The sequence shown here is derived from an EMBL/GenBank/DDBJ whole genome shotgun (WGS) entry which is preliminary data.</text>
</comment>
<dbReference type="NCBIfam" id="TIGR01145">
    <property type="entry name" value="ATP_synt_delta"/>
    <property type="match status" value="1"/>
</dbReference>
<keyword evidence="7" id="KW-1003">Cell membrane</keyword>
<evidence type="ECO:0000313" key="10">
    <source>
        <dbReference type="Proteomes" id="UP000317716"/>
    </source>
</evidence>
<keyword evidence="3 7" id="KW-0375">Hydrogen ion transport</keyword>
<dbReference type="Gene3D" id="1.10.520.20">
    <property type="entry name" value="N-terminal domain of the delta subunit of the F1F0-ATP synthase"/>
    <property type="match status" value="1"/>
</dbReference>
<evidence type="ECO:0000256" key="1">
    <source>
        <dbReference type="ARBA" id="ARBA00004370"/>
    </source>
</evidence>
<dbReference type="HAMAP" id="MF_01416">
    <property type="entry name" value="ATP_synth_delta_bact"/>
    <property type="match status" value="1"/>
</dbReference>
<evidence type="ECO:0000256" key="3">
    <source>
        <dbReference type="ARBA" id="ARBA00022781"/>
    </source>
</evidence>
<evidence type="ECO:0000256" key="2">
    <source>
        <dbReference type="ARBA" id="ARBA00022448"/>
    </source>
</evidence>
<evidence type="ECO:0000256" key="5">
    <source>
        <dbReference type="ARBA" id="ARBA00023136"/>
    </source>
</evidence>
<keyword evidence="7" id="KW-0139">CF(1)</keyword>
<comment type="similarity">
    <text evidence="7">Belongs to the ATPase delta chain family.</text>
</comment>
<dbReference type="GO" id="GO:0005886">
    <property type="term" value="C:plasma membrane"/>
    <property type="evidence" value="ECO:0007669"/>
    <property type="project" value="UniProtKB-SubCell"/>
</dbReference>
<comment type="function">
    <text evidence="7">This protein is part of the stalk that links CF(0) to CF(1). It either transmits conformational changes from CF(0) to CF(1) or is implicated in proton conduction.</text>
</comment>
<dbReference type="InterPro" id="IPR026015">
    <property type="entry name" value="ATP_synth_OSCP/delta_N_sf"/>
</dbReference>
<dbReference type="PRINTS" id="PR00125">
    <property type="entry name" value="ATPASEDELTA"/>
</dbReference>
<dbReference type="Proteomes" id="UP000317716">
    <property type="component" value="Unassembled WGS sequence"/>
</dbReference>
<organism evidence="9 10">
    <name type="scientific">Eiseniibacteriota bacterium</name>
    <dbReference type="NCBI Taxonomy" id="2212470"/>
    <lineage>
        <taxon>Bacteria</taxon>
        <taxon>Candidatus Eiseniibacteriota</taxon>
    </lineage>
</organism>
<name>A0A538SY08_UNCEI</name>
<dbReference type="AlphaFoldDB" id="A0A538SY08"/>
<evidence type="ECO:0000256" key="4">
    <source>
        <dbReference type="ARBA" id="ARBA00023065"/>
    </source>
</evidence>
<evidence type="ECO:0000313" key="9">
    <source>
        <dbReference type="EMBL" id="TMQ56277.1"/>
    </source>
</evidence>
<dbReference type="EMBL" id="VBOS01000181">
    <property type="protein sequence ID" value="TMQ56277.1"/>
    <property type="molecule type" value="Genomic_DNA"/>
</dbReference>
<sequence>MPRRGAWRASSSTRSRRCGERDGVVGGDPVKDTVVAGRYAKGLFLFTEKRGETAGALADLLGLRAVLEPGSAAERFLASPVVLPAEKRRALEQGLGGRVLRSVVLFLDLLLRKKRMGDFPVVVSEFEALVERSQGVQRAQVVSARPLETAERERLHRALERLTSATIRLEADVDPELLGGALVRIGDRVIDRSARTLLRAMAERLQHVSV</sequence>
<proteinExistence type="inferred from homology"/>
<gene>
    <name evidence="7 9" type="primary">atpH</name>
    <name evidence="9" type="ORF">E6K72_05505</name>
</gene>
<evidence type="ECO:0000256" key="6">
    <source>
        <dbReference type="ARBA" id="ARBA00023310"/>
    </source>
</evidence>
<dbReference type="SUPFAM" id="SSF47928">
    <property type="entry name" value="N-terminal domain of the delta subunit of the F1F0-ATP synthase"/>
    <property type="match status" value="1"/>
</dbReference>
<dbReference type="GO" id="GO:0046933">
    <property type="term" value="F:proton-transporting ATP synthase activity, rotational mechanism"/>
    <property type="evidence" value="ECO:0007669"/>
    <property type="project" value="UniProtKB-UniRule"/>
</dbReference>
<comment type="subcellular location">
    <subcellularLocation>
        <location evidence="7">Cell membrane</location>
        <topology evidence="7">Peripheral membrane protein</topology>
    </subcellularLocation>
    <subcellularLocation>
        <location evidence="1">Membrane</location>
    </subcellularLocation>
</comment>
<keyword evidence="6 7" id="KW-0066">ATP synthesis</keyword>
<comment type="function">
    <text evidence="7">F(1)F(0) ATP synthase produces ATP from ADP in the presence of a proton or sodium gradient. F-type ATPases consist of two structural domains, F(1) containing the extramembraneous catalytic core and F(0) containing the membrane proton channel, linked together by a central stalk and a peripheral stalk. During catalysis, ATP synthesis in the catalytic domain of F(1) is coupled via a rotary mechanism of the central stalk subunits to proton translocation.</text>
</comment>
<protein>
    <recommendedName>
        <fullName evidence="7">ATP synthase subunit delta</fullName>
    </recommendedName>
    <alternativeName>
        <fullName evidence="7">ATP synthase F(1) sector subunit delta</fullName>
    </alternativeName>
    <alternativeName>
        <fullName evidence="7">F-type ATPase subunit delta</fullName>
        <shortName evidence="7">F-ATPase subunit delta</shortName>
    </alternativeName>
</protein>
<keyword evidence="4 7" id="KW-0406">Ion transport</keyword>
<dbReference type="PROSITE" id="PS00389">
    <property type="entry name" value="ATPASE_DELTA"/>
    <property type="match status" value="1"/>
</dbReference>
<evidence type="ECO:0000256" key="7">
    <source>
        <dbReference type="HAMAP-Rule" id="MF_01416"/>
    </source>
</evidence>
<dbReference type="GO" id="GO:0045259">
    <property type="term" value="C:proton-transporting ATP synthase complex"/>
    <property type="evidence" value="ECO:0007669"/>
    <property type="project" value="UniProtKB-KW"/>
</dbReference>
<keyword evidence="5 7" id="KW-0472">Membrane</keyword>